<dbReference type="AlphaFoldDB" id="A0A172QR51"/>
<evidence type="ECO:0008006" key="3">
    <source>
        <dbReference type="Google" id="ProtNLM"/>
    </source>
</evidence>
<dbReference type="SMART" id="SM00855">
    <property type="entry name" value="PGAM"/>
    <property type="match status" value="1"/>
</dbReference>
<dbReference type="InterPro" id="IPR013078">
    <property type="entry name" value="His_Pase_superF_clade-1"/>
</dbReference>
<dbReference type="STRING" id="1652495.ccrud_02280"/>
<dbReference type="RefSeq" id="WP_066564294.1">
    <property type="nucleotide sequence ID" value="NZ_CP015622.1"/>
</dbReference>
<dbReference type="OrthoDB" id="3215466at2"/>
<gene>
    <name evidence="1" type="ORF">ccrud_02280</name>
</gene>
<sequence>MTQTIVHLVRHGEVHNPEKILYGRIPGYQLSSRGRSQAARTAASFEGHDVTYIAASPLQRVQETSEPFLKVTGLELITDEDLLEAGNRFEGLRTKGLRSQLWNPVRWPLMYNPTLPSWGEHYTDILERVMAAVERARVAAEGHEAILVTHQLPIVCVQRHARGQSLSHNPALRQCDLASVTSLVFQDDQIVGVHYNEPAQEI</sequence>
<proteinExistence type="predicted"/>
<dbReference type="PANTHER" id="PTHR48100">
    <property type="entry name" value="BROAD-SPECIFICITY PHOSPHATASE YOR283W-RELATED"/>
    <property type="match status" value="1"/>
</dbReference>
<dbReference type="CDD" id="cd07067">
    <property type="entry name" value="HP_PGM_like"/>
    <property type="match status" value="1"/>
</dbReference>
<evidence type="ECO:0000313" key="1">
    <source>
        <dbReference type="EMBL" id="ANE03152.1"/>
    </source>
</evidence>
<keyword evidence="2" id="KW-1185">Reference proteome</keyword>
<dbReference type="Proteomes" id="UP000076929">
    <property type="component" value="Chromosome"/>
</dbReference>
<name>A0A172QR51_9CORY</name>
<dbReference type="InterPro" id="IPR050275">
    <property type="entry name" value="PGM_Phosphatase"/>
</dbReference>
<dbReference type="Gene3D" id="3.40.50.1240">
    <property type="entry name" value="Phosphoglycerate mutase-like"/>
    <property type="match status" value="1"/>
</dbReference>
<protein>
    <recommendedName>
        <fullName evidence="3">Phosphoglycerate mutase</fullName>
    </recommendedName>
</protein>
<evidence type="ECO:0000313" key="2">
    <source>
        <dbReference type="Proteomes" id="UP000076929"/>
    </source>
</evidence>
<dbReference type="InterPro" id="IPR029033">
    <property type="entry name" value="His_PPase_superfam"/>
</dbReference>
<dbReference type="GO" id="GO:0005737">
    <property type="term" value="C:cytoplasm"/>
    <property type="evidence" value="ECO:0007669"/>
    <property type="project" value="TreeGrafter"/>
</dbReference>
<accession>A0A172QR51</accession>
<dbReference type="SUPFAM" id="SSF53254">
    <property type="entry name" value="Phosphoglycerate mutase-like"/>
    <property type="match status" value="1"/>
</dbReference>
<dbReference type="Pfam" id="PF00300">
    <property type="entry name" value="His_Phos_1"/>
    <property type="match status" value="1"/>
</dbReference>
<organism evidence="1 2">
    <name type="scientific">Corynebacterium crudilactis</name>
    <dbReference type="NCBI Taxonomy" id="1652495"/>
    <lineage>
        <taxon>Bacteria</taxon>
        <taxon>Bacillati</taxon>
        <taxon>Actinomycetota</taxon>
        <taxon>Actinomycetes</taxon>
        <taxon>Mycobacteriales</taxon>
        <taxon>Corynebacteriaceae</taxon>
        <taxon>Corynebacterium</taxon>
    </lineage>
</organism>
<dbReference type="KEGG" id="ccjz:ccrud_02280"/>
<dbReference type="PANTHER" id="PTHR48100:SF51">
    <property type="entry name" value="PHOSPHOGLYCERATE MUTASE"/>
    <property type="match status" value="1"/>
</dbReference>
<dbReference type="GO" id="GO:0016791">
    <property type="term" value="F:phosphatase activity"/>
    <property type="evidence" value="ECO:0007669"/>
    <property type="project" value="TreeGrafter"/>
</dbReference>
<reference evidence="1 2" key="1">
    <citation type="submission" date="2016-05" db="EMBL/GenBank/DDBJ databases">
        <title>Complete genome sequence of Corynebacterium crudilactis, a new Corynebacterium species isolated from raw cow's milk.</title>
        <authorList>
            <person name="Christian R."/>
            <person name="Zimmermann J."/>
            <person name="Lipski A."/>
            <person name="Kalinowski J."/>
        </authorList>
    </citation>
    <scope>NUCLEOTIDE SEQUENCE [LARGE SCALE GENOMIC DNA]</scope>
    <source>
        <strain evidence="1 2">JZ16</strain>
    </source>
</reference>
<dbReference type="EMBL" id="CP015622">
    <property type="protein sequence ID" value="ANE03152.1"/>
    <property type="molecule type" value="Genomic_DNA"/>
</dbReference>